<dbReference type="EMBL" id="FOJT01000005">
    <property type="protein sequence ID" value="SFB20749.1"/>
    <property type="molecule type" value="Genomic_DNA"/>
</dbReference>
<evidence type="ECO:0000313" key="1">
    <source>
        <dbReference type="EMBL" id="SFB20749.1"/>
    </source>
</evidence>
<keyword evidence="2" id="KW-1185">Reference proteome</keyword>
<dbReference type="SUPFAM" id="SSF53756">
    <property type="entry name" value="UDP-Glycosyltransferase/glycogen phosphorylase"/>
    <property type="match status" value="1"/>
</dbReference>
<keyword evidence="1" id="KW-0808">Transferase</keyword>
<dbReference type="AlphaFoldDB" id="A0A1I0Z4S6"/>
<protein>
    <submittedName>
        <fullName evidence="1">Glycosyltransferase involved in cell wall bisynthesis</fullName>
    </submittedName>
</protein>
<dbReference type="GO" id="GO:0016740">
    <property type="term" value="F:transferase activity"/>
    <property type="evidence" value="ECO:0007669"/>
    <property type="project" value="UniProtKB-KW"/>
</dbReference>
<dbReference type="OrthoDB" id="9816564at2"/>
<dbReference type="RefSeq" id="WP_091476872.1">
    <property type="nucleotide sequence ID" value="NZ_FOJT01000005.1"/>
</dbReference>
<dbReference type="Proteomes" id="UP000199604">
    <property type="component" value="Unassembled WGS sequence"/>
</dbReference>
<organism evidence="1 2">
    <name type="scientific">Flavobacterium swingsii</name>
    <dbReference type="NCBI Taxonomy" id="498292"/>
    <lineage>
        <taxon>Bacteria</taxon>
        <taxon>Pseudomonadati</taxon>
        <taxon>Bacteroidota</taxon>
        <taxon>Flavobacteriia</taxon>
        <taxon>Flavobacteriales</taxon>
        <taxon>Flavobacteriaceae</taxon>
        <taxon>Flavobacterium</taxon>
    </lineage>
</organism>
<proteinExistence type="predicted"/>
<reference evidence="2" key="1">
    <citation type="submission" date="2016-10" db="EMBL/GenBank/DDBJ databases">
        <authorList>
            <person name="Varghese N."/>
            <person name="Submissions S."/>
        </authorList>
    </citation>
    <scope>NUCLEOTIDE SEQUENCE [LARGE SCALE GENOMIC DNA]</scope>
    <source>
        <strain evidence="2">DSM 21789</strain>
    </source>
</reference>
<evidence type="ECO:0000313" key="2">
    <source>
        <dbReference type="Proteomes" id="UP000199604"/>
    </source>
</evidence>
<dbReference type="Gene3D" id="3.40.50.2000">
    <property type="entry name" value="Glycogen Phosphorylase B"/>
    <property type="match status" value="1"/>
</dbReference>
<gene>
    <name evidence="1" type="ORF">SAMN05660845_2028</name>
</gene>
<name>A0A1I0Z4S6_9FLAO</name>
<sequence length="378" mass="43107">MQKNIKYIGFYNLSELQYDRIGAQAAINKMNYIAQAMIELGCSVKIISPSWIADSSNNAPFIASKTISKAEKKTIVFAPSIGTSNKFSRTIKILITLIWLFFYLISNTKKGEKVIMYHSPWLVFPVLFAKKIKGFHLVLEVEEIYSDVGSLHPYFDRLEQKIFKKADSFLFSTELLAEKLANERPYVIIYGNYSVFEDDELIIRTDKKIHLLYAGIIDFEKAGAFNAIEIAPYLNDNYQINIIGFGETQKLIERIKMINEFSDCKIVFDGLKTNKEYIDYCKKCDIGLSTQKMSGAYLDTSFPSKILSYLGMGLPVVSCYVPCVVKSEIADLVTYYNEDTPESIANAVLHVSEINREALIIRIKELDFDFKKNLEAIL</sequence>
<dbReference type="STRING" id="498292.SAMN05660845_2028"/>
<accession>A0A1I0Z4S6</accession>